<comment type="caution">
    <text evidence="4">The sequence shown here is derived from an EMBL/GenBank/DDBJ whole genome shotgun (WGS) entry which is preliminary data.</text>
</comment>
<feature type="region of interest" description="Disordered" evidence="2">
    <location>
        <begin position="425"/>
        <end position="489"/>
    </location>
</feature>
<dbReference type="OrthoDB" id="289721at2759"/>
<dbReference type="InterPro" id="IPR035969">
    <property type="entry name" value="Rab-GAP_TBC_sf"/>
</dbReference>
<evidence type="ECO:0000256" key="2">
    <source>
        <dbReference type="SAM" id="MobiDB-lite"/>
    </source>
</evidence>
<dbReference type="Gene3D" id="1.10.8.270">
    <property type="entry name" value="putative rabgap domain of human tbc1 domain family member 14 like domains"/>
    <property type="match status" value="1"/>
</dbReference>
<dbReference type="SMART" id="SM00164">
    <property type="entry name" value="TBC"/>
    <property type="match status" value="1"/>
</dbReference>
<dbReference type="InterPro" id="IPR000195">
    <property type="entry name" value="Rab-GAP-TBC_dom"/>
</dbReference>
<sequence>MPTTLFAQLQHHHPEFAPGEGDDADVAYIPPKHLYIIKEHESEYDSPSLIPTVAECKASDKSRPDKLPKLPRPTQGRRPPRQLTGMATLTYSRDPTMALAGAPGSPPDLTNSKSSKSSSFHSSTLSDITGSNDLTHFEDINLDDLHAGPNSFPIPASPSNRVVFEASRASTYSLSKSRSTPHAAQHSFRDLTAAKPRYPSLKGANNVNRQLNAPGRQQRRGFTSPSAPSLAAPTRRSRSPTPSHPQAIPSAARSLSRKPSRKLAVSPAPSLNPRRQSWQHGLRKSVKELEAECDDEDDEVPEDAILENVPISPRPTSERSPAPSIYGSPPQTAPSPALSRASSLRADAAFRPSPPVSVRTLSSQSVTVSPDPNNRESFLSTQDLSRQRTNTWEGTYTTLDTDAKKLTEALEEYQTDIDHQQEVIRQQPGLSRSNSVDQPKPKPKALSLPPIRKSDPLIDPFQPSEEKQKYLSRTRPSWLPPKDPKEEKKHLKEYQKMRARIQETDLLNAQRQEEEALAREKAERIKAEYWSNLLLPNWTTEMSNPENKGTHRKMWWNGIPAKLRGNVWKQAIGNDLELTEQTFKVALDKAIKEIKQLGPAAFNGRHLLIAEHTKSVFPELKVFAPQVEDAPEQPLHQDLVNVCLAYSAYRPDVDSSSGVPAMAGLLLLNMSPADTFVTLSNLLNRPLPLSFLVNDPTATTAAYDSTLSALGKKFPSLAVRLGTLRVEPYGYLYPMFSSLFCDRLPLEHAARIMDVYTVEGDKIAIRVAVALLGILEGNCYQGGIDEILTVMSKKEIRDTPDEFMGKVYEAGKSSS</sequence>
<feature type="region of interest" description="Disordered" evidence="2">
    <location>
        <begin position="44"/>
        <end position="84"/>
    </location>
</feature>
<name>A0A7C8MDZ7_9PLEO</name>
<dbReference type="PANTHER" id="PTHR47219:SF9">
    <property type="entry name" value="GTPASE ACTIVATING PROTEIN AND CENTROSOME-ASSOCIATED, ISOFORM B"/>
    <property type="match status" value="1"/>
</dbReference>
<organism evidence="4 5">
    <name type="scientific">Massariosphaeria phaeospora</name>
    <dbReference type="NCBI Taxonomy" id="100035"/>
    <lineage>
        <taxon>Eukaryota</taxon>
        <taxon>Fungi</taxon>
        <taxon>Dikarya</taxon>
        <taxon>Ascomycota</taxon>
        <taxon>Pezizomycotina</taxon>
        <taxon>Dothideomycetes</taxon>
        <taxon>Pleosporomycetidae</taxon>
        <taxon>Pleosporales</taxon>
        <taxon>Pleosporales incertae sedis</taxon>
        <taxon>Massariosphaeria</taxon>
    </lineage>
</organism>
<keyword evidence="1" id="KW-0175">Coiled coil</keyword>
<dbReference type="PANTHER" id="PTHR47219">
    <property type="entry name" value="RAB GTPASE-ACTIVATING PROTEIN 1-LIKE"/>
    <property type="match status" value="1"/>
</dbReference>
<dbReference type="AlphaFoldDB" id="A0A7C8MDZ7"/>
<dbReference type="Pfam" id="PF00566">
    <property type="entry name" value="RabGAP-TBC"/>
    <property type="match status" value="1"/>
</dbReference>
<dbReference type="SUPFAM" id="SSF47923">
    <property type="entry name" value="Ypt/Rab-GAP domain of gyp1p"/>
    <property type="match status" value="2"/>
</dbReference>
<dbReference type="Proteomes" id="UP000481861">
    <property type="component" value="Unassembled WGS sequence"/>
</dbReference>
<dbReference type="PROSITE" id="PS50086">
    <property type="entry name" value="TBC_RABGAP"/>
    <property type="match status" value="1"/>
</dbReference>
<keyword evidence="5" id="KW-1185">Reference proteome</keyword>
<reference evidence="4 5" key="1">
    <citation type="submission" date="2020-01" db="EMBL/GenBank/DDBJ databases">
        <authorList>
            <consortium name="DOE Joint Genome Institute"/>
            <person name="Haridas S."/>
            <person name="Albert R."/>
            <person name="Binder M."/>
            <person name="Bloem J."/>
            <person name="Labutti K."/>
            <person name="Salamov A."/>
            <person name="Andreopoulos B."/>
            <person name="Baker S.E."/>
            <person name="Barry K."/>
            <person name="Bills G."/>
            <person name="Bluhm B.H."/>
            <person name="Cannon C."/>
            <person name="Castanera R."/>
            <person name="Culley D.E."/>
            <person name="Daum C."/>
            <person name="Ezra D."/>
            <person name="Gonzalez J.B."/>
            <person name="Henrissat B."/>
            <person name="Kuo A."/>
            <person name="Liang C."/>
            <person name="Lipzen A."/>
            <person name="Lutzoni F."/>
            <person name="Magnuson J."/>
            <person name="Mondo S."/>
            <person name="Nolan M."/>
            <person name="Ohm R."/>
            <person name="Pangilinan J."/>
            <person name="Park H.-J.H."/>
            <person name="Ramirez L."/>
            <person name="Alfaro M."/>
            <person name="Sun H."/>
            <person name="Tritt A."/>
            <person name="Yoshinaga Y."/>
            <person name="Zwiers L.-H.L."/>
            <person name="Turgeon B.G."/>
            <person name="Goodwin S.B."/>
            <person name="Spatafora J.W."/>
            <person name="Crous P.W."/>
            <person name="Grigoriev I.V."/>
        </authorList>
    </citation>
    <scope>NUCLEOTIDE SEQUENCE [LARGE SCALE GENOMIC DNA]</scope>
    <source>
        <strain evidence="4 5">CBS 611.86</strain>
    </source>
</reference>
<protein>
    <submittedName>
        <fullName evidence="4">Rab-GTPase-TBC domain-containing protein</fullName>
    </submittedName>
</protein>
<dbReference type="Gene3D" id="1.10.472.80">
    <property type="entry name" value="Ypt/Rab-GAP domain of gyp1p, domain 3"/>
    <property type="match status" value="1"/>
</dbReference>
<dbReference type="EMBL" id="JAADJZ010000003">
    <property type="protein sequence ID" value="KAF2876098.1"/>
    <property type="molecule type" value="Genomic_DNA"/>
</dbReference>
<dbReference type="Pfam" id="PF22874">
    <property type="entry name" value="SBE2_M"/>
    <property type="match status" value="1"/>
</dbReference>
<feature type="compositionally biased region" description="Acidic residues" evidence="2">
    <location>
        <begin position="291"/>
        <end position="305"/>
    </location>
</feature>
<feature type="region of interest" description="Disordered" evidence="2">
    <location>
        <begin position="96"/>
        <end position="131"/>
    </location>
</feature>
<feature type="region of interest" description="Disordered" evidence="2">
    <location>
        <begin position="197"/>
        <end position="386"/>
    </location>
</feature>
<feature type="compositionally biased region" description="Polar residues" evidence="2">
    <location>
        <begin position="428"/>
        <end position="437"/>
    </location>
</feature>
<feature type="compositionally biased region" description="Low complexity" evidence="2">
    <location>
        <begin position="112"/>
        <end position="126"/>
    </location>
</feature>
<dbReference type="InterPro" id="IPR050302">
    <property type="entry name" value="Rab_GAP_TBC_domain"/>
</dbReference>
<feature type="compositionally biased region" description="Polar residues" evidence="2">
    <location>
        <begin position="359"/>
        <end position="386"/>
    </location>
</feature>
<evidence type="ECO:0000259" key="3">
    <source>
        <dbReference type="PROSITE" id="PS50086"/>
    </source>
</evidence>
<dbReference type="GO" id="GO:0031267">
    <property type="term" value="F:small GTPase binding"/>
    <property type="evidence" value="ECO:0007669"/>
    <property type="project" value="TreeGrafter"/>
</dbReference>
<feature type="compositionally biased region" description="Basic and acidic residues" evidence="2">
    <location>
        <begin position="57"/>
        <end position="68"/>
    </location>
</feature>
<accession>A0A7C8MDZ7</accession>
<dbReference type="GO" id="GO:0005096">
    <property type="term" value="F:GTPase activator activity"/>
    <property type="evidence" value="ECO:0007669"/>
    <property type="project" value="TreeGrafter"/>
</dbReference>
<evidence type="ECO:0000313" key="4">
    <source>
        <dbReference type="EMBL" id="KAF2876098.1"/>
    </source>
</evidence>
<feature type="domain" description="Rab-GAP TBC" evidence="3">
    <location>
        <begin position="558"/>
        <end position="760"/>
    </location>
</feature>
<evidence type="ECO:0000256" key="1">
    <source>
        <dbReference type="SAM" id="Coils"/>
    </source>
</evidence>
<feature type="compositionally biased region" description="Low complexity" evidence="2">
    <location>
        <begin position="72"/>
        <end position="84"/>
    </location>
</feature>
<proteinExistence type="predicted"/>
<feature type="coiled-coil region" evidence="1">
    <location>
        <begin position="396"/>
        <end position="423"/>
    </location>
</feature>
<feature type="compositionally biased region" description="Low complexity" evidence="2">
    <location>
        <begin position="334"/>
        <end position="349"/>
    </location>
</feature>
<evidence type="ECO:0000313" key="5">
    <source>
        <dbReference type="Proteomes" id="UP000481861"/>
    </source>
</evidence>
<dbReference type="Gene3D" id="1.10.10.750">
    <property type="entry name" value="Ypt/Rab-GAP domain of gyp1p, domain 1"/>
    <property type="match status" value="1"/>
</dbReference>
<dbReference type="InterPro" id="IPR053949">
    <property type="entry name" value="SBE2/SBE22_M"/>
</dbReference>
<gene>
    <name evidence="4" type="ORF">BDV95DRAFT_625505</name>
</gene>